<dbReference type="Pfam" id="PF07330">
    <property type="entry name" value="DUF1467"/>
    <property type="match status" value="1"/>
</dbReference>
<keyword evidence="1" id="KW-0812">Transmembrane</keyword>
<comment type="caution">
    <text evidence="2">The sequence shown here is derived from an EMBL/GenBank/DDBJ whole genome shotgun (WGS) entry which is preliminary data.</text>
</comment>
<keyword evidence="1" id="KW-0472">Membrane</keyword>
<dbReference type="Proteomes" id="UP000032680">
    <property type="component" value="Unassembled WGS sequence"/>
</dbReference>
<dbReference type="RefSeq" id="WP_048861574.1">
    <property type="nucleotide sequence ID" value="NZ_BANB01000335.1"/>
</dbReference>
<name>A0A0D6P808_9PROT</name>
<keyword evidence="1" id="KW-1133">Transmembrane helix</keyword>
<keyword evidence="3" id="KW-1185">Reference proteome</keyword>
<dbReference type="AlphaFoldDB" id="A0A0D6P808"/>
<sequence length="86" mass="9534">MNWFTGTVLYILIWWVLLFAVLPFGARGGDLPDPLTGWRGAPARPYLGRKVIATTLLAAVVWGGAYALIKSPWISFRHGYFAAPQD</sequence>
<reference evidence="2 3" key="1">
    <citation type="submission" date="2012-11" db="EMBL/GenBank/DDBJ databases">
        <title>Whole genome sequence of Acidisphaera rubrifaciens HS-AP3.</title>
        <authorList>
            <person name="Azuma Y."/>
            <person name="Higashiura N."/>
            <person name="Hirakawa H."/>
            <person name="Matsushita K."/>
        </authorList>
    </citation>
    <scope>NUCLEOTIDE SEQUENCE [LARGE SCALE GENOMIC DNA]</scope>
    <source>
        <strain evidence="2 3">HS-AP3</strain>
    </source>
</reference>
<gene>
    <name evidence="2" type="ORF">Asru_0335_02</name>
</gene>
<dbReference type="OrthoDB" id="9804637at2"/>
<protein>
    <recommendedName>
        <fullName evidence="4">DUF1467 family protein</fullName>
    </recommendedName>
</protein>
<evidence type="ECO:0000256" key="1">
    <source>
        <dbReference type="SAM" id="Phobius"/>
    </source>
</evidence>
<organism evidence="2 3">
    <name type="scientific">Acidisphaera rubrifaciens HS-AP3</name>
    <dbReference type="NCBI Taxonomy" id="1231350"/>
    <lineage>
        <taxon>Bacteria</taxon>
        <taxon>Pseudomonadati</taxon>
        <taxon>Pseudomonadota</taxon>
        <taxon>Alphaproteobacteria</taxon>
        <taxon>Acetobacterales</taxon>
        <taxon>Acetobacteraceae</taxon>
        <taxon>Acidisphaera</taxon>
    </lineage>
</organism>
<accession>A0A0D6P808</accession>
<evidence type="ECO:0000313" key="2">
    <source>
        <dbReference type="EMBL" id="GAN77476.1"/>
    </source>
</evidence>
<feature type="transmembrane region" description="Helical" evidence="1">
    <location>
        <begin position="7"/>
        <end position="26"/>
    </location>
</feature>
<dbReference type="EMBL" id="BANB01000335">
    <property type="protein sequence ID" value="GAN77476.1"/>
    <property type="molecule type" value="Genomic_DNA"/>
</dbReference>
<evidence type="ECO:0000313" key="3">
    <source>
        <dbReference type="Proteomes" id="UP000032680"/>
    </source>
</evidence>
<proteinExistence type="predicted"/>
<feature type="transmembrane region" description="Helical" evidence="1">
    <location>
        <begin position="46"/>
        <end position="69"/>
    </location>
</feature>
<evidence type="ECO:0008006" key="4">
    <source>
        <dbReference type="Google" id="ProtNLM"/>
    </source>
</evidence>
<dbReference type="InterPro" id="IPR009935">
    <property type="entry name" value="DUF1467"/>
</dbReference>